<feature type="region of interest" description="Disordered" evidence="1">
    <location>
        <begin position="1"/>
        <end position="33"/>
    </location>
</feature>
<evidence type="ECO:0000256" key="1">
    <source>
        <dbReference type="SAM" id="MobiDB-lite"/>
    </source>
</evidence>
<evidence type="ECO:0008006" key="4">
    <source>
        <dbReference type="Google" id="ProtNLM"/>
    </source>
</evidence>
<sequence>MEKLTDKISSMDALLESESDESGSDSESFEQPYESAPDALLNRLNRVRTILWALLRQIEGLSSKIEEVTKNKSEGEGDNDLKLETHFRSEYATLEIEFAKKQQDEVLVERQLAWRERNTGIISQLELEKRLKALKKRYIIAGDDLWRSSNEKLHLENPTAIISTQLDSDQSAASKIPELLLPLYRKPVALITRRNIRRKPSNWTSDVIEYYSANWEDHGKTDRSITWCHANGSWYSSYNREPARIVPFLIAANKLEELIFGSVSESVQHPANGLLLGGAVRDYLETYKIVIVPVDNSETPIKRWRIDLLFPSLGDYRCGLGENWDKTRLKDLDGKELSFLGERRPSPRFLYFHFIMALLRLKDCGPDGWQQIWARYYEQRPFPPTNNYMRKAMIKALATYFEVADMKVVESWVSDQGFDTQIQIQDDQEKELARRVHRIVDTDVYDFRDDRIEELSDNYGQDTDEEE</sequence>
<evidence type="ECO:0000313" key="3">
    <source>
        <dbReference type="Proteomes" id="UP000826661"/>
    </source>
</evidence>
<organism evidence="2 3">
    <name type="scientific">Trichoderma simmonsii</name>
    <dbReference type="NCBI Taxonomy" id="1491479"/>
    <lineage>
        <taxon>Eukaryota</taxon>
        <taxon>Fungi</taxon>
        <taxon>Dikarya</taxon>
        <taxon>Ascomycota</taxon>
        <taxon>Pezizomycotina</taxon>
        <taxon>Sordariomycetes</taxon>
        <taxon>Hypocreomycetidae</taxon>
        <taxon>Hypocreales</taxon>
        <taxon>Hypocreaceae</taxon>
        <taxon>Trichoderma</taxon>
    </lineage>
</organism>
<protein>
    <recommendedName>
        <fullName evidence="4">HNH nuclease domain-containing protein</fullName>
    </recommendedName>
</protein>
<evidence type="ECO:0000313" key="2">
    <source>
        <dbReference type="EMBL" id="QYS94585.1"/>
    </source>
</evidence>
<accession>A0A8G0L7G7</accession>
<reference evidence="2 3" key="1">
    <citation type="journal article" date="2021" name="BMC Genomics">
        <title>Telomere-to-telomere genome assembly of asparaginase-producing Trichoderma simmonsii.</title>
        <authorList>
            <person name="Chung D."/>
            <person name="Kwon Y.M."/>
            <person name="Yang Y."/>
        </authorList>
    </citation>
    <scope>NUCLEOTIDE SEQUENCE [LARGE SCALE GENOMIC DNA]</scope>
    <source>
        <strain evidence="2 3">GH-Sj1</strain>
    </source>
</reference>
<name>A0A8G0L7G7_9HYPO</name>
<feature type="compositionally biased region" description="Acidic residues" evidence="1">
    <location>
        <begin position="15"/>
        <end position="28"/>
    </location>
</feature>
<keyword evidence="3" id="KW-1185">Reference proteome</keyword>
<gene>
    <name evidence="2" type="ORF">H0G86_001914</name>
</gene>
<dbReference type="Proteomes" id="UP000826661">
    <property type="component" value="Chromosome I"/>
</dbReference>
<dbReference type="EMBL" id="CP075864">
    <property type="protein sequence ID" value="QYS94585.1"/>
    <property type="molecule type" value="Genomic_DNA"/>
</dbReference>
<dbReference type="AlphaFoldDB" id="A0A8G0L7G7"/>
<proteinExistence type="predicted"/>